<dbReference type="PRINTS" id="PR00411">
    <property type="entry name" value="PNDRDTASEI"/>
</dbReference>
<evidence type="ECO:0000313" key="5">
    <source>
        <dbReference type="EMBL" id="KAL2267177.1"/>
    </source>
</evidence>
<dbReference type="SUPFAM" id="SSF51905">
    <property type="entry name" value="FAD/NAD(P)-binding domain"/>
    <property type="match status" value="1"/>
</dbReference>
<sequence>MESHDVVIIGAGIYGLAAAKTFRQLNPDKSLVILDSGSSLGGVWSKERHYPGLKTNNMLGTYEFPDFPMDSDEFGVKPGEHIPGEAIHQYLTEYARKFGILSNIRYRCKVDSAEHQAGPEGGWILNLQQEEGQDRQRIYARKLVVATGMTSEPVLPTIAGQEQFESPLFHSKDVGKHADTLESAKRLAVLGGAKSAWDFVYAYASRGVQVDWIIRESGHGPMWMAPPYVTPLKKRLEKLVHRRLTSWFSPCIWGDVDGYPWARRFLHSTALGRAITNTFWGILGNDVLTLNQYDSHPEVQKLKPWTQVMFIASGVSILNYPTNIFDLVRSGVVRVHIADVKALSARKVHLSDGTQLSDVDAFCCATGWKHVPPVRFVLSDGSDATAELGIPHDPAQSSIFTPQGVQEVDDEILRRFPRLRDQPVMMRDHLATNTHTQGQPHGAGSKDIAAGSSPSLSPSTAEEPLTPWTLYRFIVPPSGRFLQTRDIAFAGVPMCFITVPVAHVQALWISAYFDGQLPSSVIPRLAEPELEHAPPRQSSSTNGADPKAEEASPSQRNLAALRKETLLHARFCRWRYPQGRGTQFPDFVFDALPYIDLLERDLGLAVGRKKKQGRVFGWWTEVMKPYGPEDYRNIVEEYIQLRKGEGR</sequence>
<keyword evidence="3" id="KW-0560">Oxidoreductase</keyword>
<dbReference type="InterPro" id="IPR036188">
    <property type="entry name" value="FAD/NAD-bd_sf"/>
</dbReference>
<dbReference type="PANTHER" id="PTHR23023">
    <property type="entry name" value="DIMETHYLANILINE MONOOXYGENASE"/>
    <property type="match status" value="1"/>
</dbReference>
<organism evidence="5 6">
    <name type="scientific">Remersonia thermophila</name>
    <dbReference type="NCBI Taxonomy" id="72144"/>
    <lineage>
        <taxon>Eukaryota</taxon>
        <taxon>Fungi</taxon>
        <taxon>Dikarya</taxon>
        <taxon>Ascomycota</taxon>
        <taxon>Pezizomycotina</taxon>
        <taxon>Sordariomycetes</taxon>
        <taxon>Sordariomycetidae</taxon>
        <taxon>Sordariales</taxon>
        <taxon>Sordariales incertae sedis</taxon>
        <taxon>Remersonia</taxon>
    </lineage>
</organism>
<accession>A0ABR4DA67</accession>
<keyword evidence="6" id="KW-1185">Reference proteome</keyword>
<feature type="region of interest" description="Disordered" evidence="4">
    <location>
        <begin position="530"/>
        <end position="555"/>
    </location>
</feature>
<evidence type="ECO:0000256" key="1">
    <source>
        <dbReference type="ARBA" id="ARBA00022630"/>
    </source>
</evidence>
<dbReference type="Gene3D" id="3.50.50.60">
    <property type="entry name" value="FAD/NAD(P)-binding domain"/>
    <property type="match status" value="1"/>
</dbReference>
<evidence type="ECO:0000256" key="4">
    <source>
        <dbReference type="SAM" id="MobiDB-lite"/>
    </source>
</evidence>
<keyword evidence="2" id="KW-0274">FAD</keyword>
<evidence type="ECO:0000256" key="2">
    <source>
        <dbReference type="ARBA" id="ARBA00022827"/>
    </source>
</evidence>
<reference evidence="5 6" key="1">
    <citation type="journal article" date="2024" name="Commun. Biol.">
        <title>Comparative genomic analysis of thermophilic fungi reveals convergent evolutionary adaptations and gene losses.</title>
        <authorList>
            <person name="Steindorff A.S."/>
            <person name="Aguilar-Pontes M.V."/>
            <person name="Robinson A.J."/>
            <person name="Andreopoulos B."/>
            <person name="LaButti K."/>
            <person name="Kuo A."/>
            <person name="Mondo S."/>
            <person name="Riley R."/>
            <person name="Otillar R."/>
            <person name="Haridas S."/>
            <person name="Lipzen A."/>
            <person name="Grimwood J."/>
            <person name="Schmutz J."/>
            <person name="Clum A."/>
            <person name="Reid I.D."/>
            <person name="Moisan M.C."/>
            <person name="Butler G."/>
            <person name="Nguyen T.T.M."/>
            <person name="Dewar K."/>
            <person name="Conant G."/>
            <person name="Drula E."/>
            <person name="Henrissat B."/>
            <person name="Hansel C."/>
            <person name="Singer S."/>
            <person name="Hutchinson M.I."/>
            <person name="de Vries R.P."/>
            <person name="Natvig D.O."/>
            <person name="Powell A.J."/>
            <person name="Tsang A."/>
            <person name="Grigoriev I.V."/>
        </authorList>
    </citation>
    <scope>NUCLEOTIDE SEQUENCE [LARGE SCALE GENOMIC DNA]</scope>
    <source>
        <strain evidence="5 6">ATCC 22073</strain>
    </source>
</reference>
<dbReference type="RefSeq" id="XP_070865904.1">
    <property type="nucleotide sequence ID" value="XM_071010945.1"/>
</dbReference>
<comment type="caution">
    <text evidence="5">The sequence shown here is derived from an EMBL/GenBank/DDBJ whole genome shotgun (WGS) entry which is preliminary data.</text>
</comment>
<dbReference type="GeneID" id="98125589"/>
<name>A0ABR4DA67_9PEZI</name>
<dbReference type="Pfam" id="PF13738">
    <property type="entry name" value="Pyr_redox_3"/>
    <property type="match status" value="1"/>
</dbReference>
<gene>
    <name evidence="5" type="ORF">VTJ83DRAFT_4454</name>
</gene>
<proteinExistence type="predicted"/>
<evidence type="ECO:0000313" key="6">
    <source>
        <dbReference type="Proteomes" id="UP001600064"/>
    </source>
</evidence>
<dbReference type="EMBL" id="JAZGUE010000004">
    <property type="protein sequence ID" value="KAL2267177.1"/>
    <property type="molecule type" value="Genomic_DNA"/>
</dbReference>
<protein>
    <submittedName>
        <fullName evidence="5">Uncharacterized protein</fullName>
    </submittedName>
</protein>
<dbReference type="Proteomes" id="UP001600064">
    <property type="component" value="Unassembled WGS sequence"/>
</dbReference>
<dbReference type="InterPro" id="IPR050346">
    <property type="entry name" value="FMO-like"/>
</dbReference>
<feature type="region of interest" description="Disordered" evidence="4">
    <location>
        <begin position="434"/>
        <end position="462"/>
    </location>
</feature>
<keyword evidence="1" id="KW-0285">Flavoprotein</keyword>
<evidence type="ECO:0000256" key="3">
    <source>
        <dbReference type="ARBA" id="ARBA00023002"/>
    </source>
</evidence>